<dbReference type="Proteomes" id="UP001202248">
    <property type="component" value="Unassembled WGS sequence"/>
</dbReference>
<reference evidence="2 3" key="1">
    <citation type="submission" date="2022-02" db="EMBL/GenBank/DDBJ databases">
        <authorList>
            <person name="Min J."/>
        </authorList>
    </citation>
    <scope>NUCLEOTIDE SEQUENCE [LARGE SCALE GENOMIC DNA]</scope>
    <source>
        <strain evidence="2 3">GR10-1</strain>
    </source>
</reference>
<dbReference type="EMBL" id="JAKWBL010000003">
    <property type="protein sequence ID" value="MCH5599201.1"/>
    <property type="molecule type" value="Genomic_DNA"/>
</dbReference>
<dbReference type="RefSeq" id="WP_240830877.1">
    <property type="nucleotide sequence ID" value="NZ_JAKWBL010000003.1"/>
</dbReference>
<dbReference type="Gene3D" id="1.50.10.10">
    <property type="match status" value="1"/>
</dbReference>
<proteinExistence type="predicted"/>
<feature type="domain" description="Alpha-L-rhamnosidase C-terminal" evidence="1">
    <location>
        <begin position="92"/>
        <end position="165"/>
    </location>
</feature>
<dbReference type="SUPFAM" id="SSF48208">
    <property type="entry name" value="Six-hairpin glycosidases"/>
    <property type="match status" value="1"/>
</dbReference>
<dbReference type="InterPro" id="IPR012341">
    <property type="entry name" value="6hp_glycosidase-like_sf"/>
</dbReference>
<keyword evidence="3" id="KW-1185">Reference proteome</keyword>
<dbReference type="InterPro" id="IPR008928">
    <property type="entry name" value="6-hairpin_glycosidase_sf"/>
</dbReference>
<protein>
    <recommendedName>
        <fullName evidence="1">Alpha-L-rhamnosidase C-terminal domain-containing protein</fullName>
    </recommendedName>
</protein>
<gene>
    <name evidence="2" type="ORF">MKP09_15435</name>
</gene>
<dbReference type="InterPro" id="IPR035398">
    <property type="entry name" value="Bac_rhamnosid_C"/>
</dbReference>
<name>A0ABS9SLM9_9BACT</name>
<dbReference type="PANTHER" id="PTHR34987">
    <property type="entry name" value="C, PUTATIVE (AFU_ORTHOLOGUE AFUA_3G02880)-RELATED"/>
    <property type="match status" value="1"/>
</dbReference>
<comment type="caution">
    <text evidence="2">The sequence shown here is derived from an EMBL/GenBank/DDBJ whole genome shotgun (WGS) entry which is preliminary data.</text>
</comment>
<sequence>MVDQKDLSTVCANLLKDKSLTQCTIYFKYYLHMALAKGGKGNDYLNWLDVWHNNIKTGLTTWAEISDLSTTRSDCHAWGSSPNIEFFRTVLGIDSDAPGFKKIKIEPHLGELKKASGEIPHPNGKVNVAYTLTNGKWKISIDLPANTSAVLKWEGKEYELNKQKTELVINE</sequence>
<evidence type="ECO:0000313" key="2">
    <source>
        <dbReference type="EMBL" id="MCH5599201.1"/>
    </source>
</evidence>
<organism evidence="2 3">
    <name type="scientific">Niabella ginsengisoli</name>
    <dbReference type="NCBI Taxonomy" id="522298"/>
    <lineage>
        <taxon>Bacteria</taxon>
        <taxon>Pseudomonadati</taxon>
        <taxon>Bacteroidota</taxon>
        <taxon>Chitinophagia</taxon>
        <taxon>Chitinophagales</taxon>
        <taxon>Chitinophagaceae</taxon>
        <taxon>Niabella</taxon>
    </lineage>
</organism>
<evidence type="ECO:0000313" key="3">
    <source>
        <dbReference type="Proteomes" id="UP001202248"/>
    </source>
</evidence>
<accession>A0ABS9SLM9</accession>
<dbReference type="Pfam" id="PF17390">
    <property type="entry name" value="Bac_rhamnosid_C"/>
    <property type="match status" value="1"/>
</dbReference>
<dbReference type="Gene3D" id="2.60.420.10">
    <property type="entry name" value="Maltose phosphorylase, domain 3"/>
    <property type="match status" value="1"/>
</dbReference>
<dbReference type="PANTHER" id="PTHR34987:SF2">
    <property type="entry name" value="B, PUTATIVE (AFU_ORTHOLOGUE AFUA_7G05040)-RELATED"/>
    <property type="match status" value="1"/>
</dbReference>
<evidence type="ECO:0000259" key="1">
    <source>
        <dbReference type="Pfam" id="PF17390"/>
    </source>
</evidence>